<evidence type="ECO:0000313" key="2">
    <source>
        <dbReference type="EMBL" id="EGG45384.1"/>
    </source>
</evidence>
<dbReference type="Proteomes" id="UP000003022">
    <property type="component" value="Unassembled WGS sequence"/>
</dbReference>
<feature type="region of interest" description="Disordered" evidence="1">
    <location>
        <begin position="1"/>
        <end position="31"/>
    </location>
</feature>
<dbReference type="STRING" id="996637.SGM_4089"/>
<gene>
    <name evidence="2" type="ORF">SGM_4089</name>
</gene>
<accession>F3NM86</accession>
<protein>
    <submittedName>
        <fullName evidence="2">Uncharacterized protein</fullName>
    </submittedName>
</protein>
<name>F3NM86_9ACTN</name>
<evidence type="ECO:0000256" key="1">
    <source>
        <dbReference type="SAM" id="MobiDB-lite"/>
    </source>
</evidence>
<evidence type="ECO:0000313" key="3">
    <source>
        <dbReference type="Proteomes" id="UP000003022"/>
    </source>
</evidence>
<comment type="caution">
    <text evidence="2">The sequence shown here is derived from an EMBL/GenBank/DDBJ whole genome shotgun (WGS) entry which is preliminary data.</text>
</comment>
<sequence>MPGRHRLTPVNRLRPDGPHGPAGNRAVRAAGGRAREVVGVLMGTTRKKNTTAPA</sequence>
<dbReference type="EMBL" id="AEYX01000040">
    <property type="protein sequence ID" value="EGG45384.1"/>
    <property type="molecule type" value="Genomic_DNA"/>
</dbReference>
<feature type="compositionally biased region" description="Low complexity" evidence="1">
    <location>
        <begin position="22"/>
        <end position="31"/>
    </location>
</feature>
<keyword evidence="3" id="KW-1185">Reference proteome</keyword>
<organism evidence="2 3">
    <name type="scientific">Streptomyces griseoaurantiacus M045</name>
    <dbReference type="NCBI Taxonomy" id="996637"/>
    <lineage>
        <taxon>Bacteria</taxon>
        <taxon>Bacillati</taxon>
        <taxon>Actinomycetota</taxon>
        <taxon>Actinomycetes</taxon>
        <taxon>Kitasatosporales</taxon>
        <taxon>Streptomycetaceae</taxon>
        <taxon>Streptomyces</taxon>
        <taxon>Streptomyces aurantiacus group</taxon>
    </lineage>
</organism>
<reference evidence="2 3" key="1">
    <citation type="journal article" date="2011" name="J. Bacteriol.">
        <title>Draft genome sequence of the marine bacterium Streptomyces griseoaurantiacus M045, which produces novel manumycin-type antibiotics with a pABA core component.</title>
        <authorList>
            <person name="Li F."/>
            <person name="Jiang P."/>
            <person name="Zheng H."/>
            <person name="Wang S."/>
            <person name="Zhao G."/>
            <person name="Qin S."/>
            <person name="Liu Z."/>
        </authorList>
    </citation>
    <scope>NUCLEOTIDE SEQUENCE [LARGE SCALE GENOMIC DNA]</scope>
    <source>
        <strain evidence="2 3">M045</strain>
    </source>
</reference>
<proteinExistence type="predicted"/>
<dbReference type="AlphaFoldDB" id="F3NM86"/>